<dbReference type="InterPro" id="IPR021973">
    <property type="entry name" value="SprA-related"/>
</dbReference>
<sequence>MRWIDDSGGVSASGSREAAYGEPVEDPRAIEQASEIASERATREDDPLATKDVNGEPLSDDDLRVIEQLKQRDAEVRAHELAHIAAGGGHITSGPSYSYQTGPDGKRYAIGGEVGIDTSMKASDPEGNLQKARAIIRAAMAPAEPSAQDMRVAASARAMEARAQQEIRDRQIREYEAVMNAGTPDRAPASSEAAKAKSPASEERSGSTTQSSPRLSGGQERLAQRTGALFYTAAVETGLHRLA</sequence>
<evidence type="ECO:0000313" key="3">
    <source>
        <dbReference type="Proteomes" id="UP000426424"/>
    </source>
</evidence>
<accession>A0A6I6ECD5</accession>
<dbReference type="RefSeq" id="WP_153974795.1">
    <property type="nucleotide sequence ID" value="NZ_CP039268.1"/>
</dbReference>
<protein>
    <recommendedName>
        <fullName evidence="4">Catalase</fullName>
    </recommendedName>
</protein>
<name>A0A6I6ECD5_THETI</name>
<gene>
    <name evidence="2" type="ORF">E6P07_06130</name>
</gene>
<dbReference type="EMBL" id="CP039268">
    <property type="protein sequence ID" value="QGU32599.1"/>
    <property type="molecule type" value="Genomic_DNA"/>
</dbReference>
<feature type="region of interest" description="Disordered" evidence="1">
    <location>
        <begin position="1"/>
        <end position="61"/>
    </location>
</feature>
<feature type="compositionally biased region" description="Low complexity" evidence="1">
    <location>
        <begin position="186"/>
        <end position="199"/>
    </location>
</feature>
<dbReference type="AlphaFoldDB" id="A0A6I6ECD5"/>
<organism evidence="2 3">
    <name type="scientific">Thermochromatium tepidum ATCC 43061</name>
    <dbReference type="NCBI Taxonomy" id="316276"/>
    <lineage>
        <taxon>Bacteria</taxon>
        <taxon>Pseudomonadati</taxon>
        <taxon>Pseudomonadota</taxon>
        <taxon>Gammaproteobacteria</taxon>
        <taxon>Chromatiales</taxon>
        <taxon>Chromatiaceae</taxon>
        <taxon>Thermochromatium</taxon>
    </lineage>
</organism>
<evidence type="ECO:0000313" key="2">
    <source>
        <dbReference type="EMBL" id="QGU32599.1"/>
    </source>
</evidence>
<feature type="compositionally biased region" description="Basic and acidic residues" evidence="1">
    <location>
        <begin position="37"/>
        <end position="49"/>
    </location>
</feature>
<dbReference type="KEGG" id="ttp:E6P07_06130"/>
<proteinExistence type="predicted"/>
<feature type="region of interest" description="Disordered" evidence="1">
    <location>
        <begin position="177"/>
        <end position="221"/>
    </location>
</feature>
<dbReference type="OrthoDB" id="9812722at2"/>
<evidence type="ECO:0008006" key="4">
    <source>
        <dbReference type="Google" id="ProtNLM"/>
    </source>
</evidence>
<dbReference type="Pfam" id="PF12118">
    <property type="entry name" value="SprA-related"/>
    <property type="match status" value="1"/>
</dbReference>
<dbReference type="Proteomes" id="UP000426424">
    <property type="component" value="Chromosome"/>
</dbReference>
<reference evidence="2 3" key="1">
    <citation type="submission" date="2019-12" db="EMBL/GenBank/DDBJ databases">
        <title>The complete genome of the thermophilic, anoxygenic phototrophic gammaproteobacterium Thermochromatium tepidum.</title>
        <authorList>
            <person name="Sattley W.M."/>
            <person name="Swingley W.D."/>
            <person name="Burchell B.M."/>
            <person name="Gurbani S.A."/>
            <person name="Kujawa C.M."/>
            <person name="Nuccio D.A."/>
            <person name="Schladweiler J."/>
            <person name="Shaffer K.N."/>
            <person name="Stokes L.M."/>
            <person name="Touchman J.W."/>
            <person name="Blankenship R.E."/>
            <person name="Madigan M.T."/>
        </authorList>
    </citation>
    <scope>NUCLEOTIDE SEQUENCE [LARGE SCALE GENOMIC DNA]</scope>
    <source>
        <strain evidence="2 3">ATCC 43061</strain>
    </source>
</reference>
<evidence type="ECO:0000256" key="1">
    <source>
        <dbReference type="SAM" id="MobiDB-lite"/>
    </source>
</evidence>
<keyword evidence="3" id="KW-1185">Reference proteome</keyword>